<dbReference type="PANTHER" id="PTHR43920">
    <property type="entry name" value="CHLORIDE INTRACELLULAR CHANNEL, ISOFORM A"/>
    <property type="match status" value="1"/>
</dbReference>
<dbReference type="Gene3D" id="1.20.1050.10">
    <property type="match status" value="1"/>
</dbReference>
<dbReference type="AlphaFoldDB" id="A0AAV2T3R8"/>
<dbReference type="Gene3D" id="3.40.30.10">
    <property type="entry name" value="Glutaredoxin"/>
    <property type="match status" value="1"/>
</dbReference>
<evidence type="ECO:0000313" key="1">
    <source>
        <dbReference type="EMBL" id="CAL5130162.1"/>
    </source>
</evidence>
<dbReference type="Proteomes" id="UP001497525">
    <property type="component" value="Unassembled WGS sequence"/>
</dbReference>
<evidence type="ECO:0000313" key="2">
    <source>
        <dbReference type="Proteomes" id="UP001497525"/>
    </source>
</evidence>
<sequence>MTDDVLPSVELFVKAAPSNKKAQGACLVGQQWVMVLNVLKDKGLIHLRVVPTSMDHPPPNYVKLNAARLLPIAWIESGLLEGEDASGMVISSSGSLEALMLKVRCPNLNPDLKTEDVREAEKVCADLYKDFMHYLRNNASKGLLSGLSNIDKYLDSKPGRYILGDHLSYVDCQLMPKLQHIRVGGRAYKHFDIPDNLPHLWAYIEEMYRTEAFILSCPLDRDILMHYEERDPLPKDIRPSLMGPERLCDIPKTAQRIFAGDHLG</sequence>
<dbReference type="EMBL" id="CAXLJL010000057">
    <property type="protein sequence ID" value="CAL5130162.1"/>
    <property type="molecule type" value="Genomic_DNA"/>
</dbReference>
<dbReference type="GO" id="GO:0016324">
    <property type="term" value="C:apical plasma membrane"/>
    <property type="evidence" value="ECO:0007669"/>
    <property type="project" value="TreeGrafter"/>
</dbReference>
<dbReference type="PANTHER" id="PTHR43920:SF5">
    <property type="entry name" value="CHLORIDE INTRACELLULAR CHANNEL CLIC"/>
    <property type="match status" value="1"/>
</dbReference>
<dbReference type="InterPro" id="IPR036282">
    <property type="entry name" value="Glutathione-S-Trfase_C_sf"/>
</dbReference>
<gene>
    <name evidence="1" type="ORF">CDAUBV1_LOCUS1601</name>
</gene>
<comment type="caution">
    <text evidence="1">The sequence shown here is derived from an EMBL/GenBank/DDBJ whole genome shotgun (WGS) entry which is preliminary data.</text>
</comment>
<organism evidence="1 2">
    <name type="scientific">Calicophoron daubneyi</name>
    <name type="common">Rumen fluke</name>
    <name type="synonym">Paramphistomum daubneyi</name>
    <dbReference type="NCBI Taxonomy" id="300641"/>
    <lineage>
        <taxon>Eukaryota</taxon>
        <taxon>Metazoa</taxon>
        <taxon>Spiralia</taxon>
        <taxon>Lophotrochozoa</taxon>
        <taxon>Platyhelminthes</taxon>
        <taxon>Trematoda</taxon>
        <taxon>Digenea</taxon>
        <taxon>Plagiorchiida</taxon>
        <taxon>Pronocephalata</taxon>
        <taxon>Paramphistomoidea</taxon>
        <taxon>Paramphistomidae</taxon>
        <taxon>Calicophoron</taxon>
    </lineage>
</organism>
<dbReference type="SUPFAM" id="SSF47616">
    <property type="entry name" value="GST C-terminal domain-like"/>
    <property type="match status" value="1"/>
</dbReference>
<reference evidence="1" key="1">
    <citation type="submission" date="2024-06" db="EMBL/GenBank/DDBJ databases">
        <authorList>
            <person name="Liu X."/>
            <person name="Lenzi L."/>
            <person name="Haldenby T S."/>
            <person name="Uol C."/>
        </authorList>
    </citation>
    <scope>NUCLEOTIDE SEQUENCE</scope>
</reference>
<dbReference type="GO" id="GO:0005254">
    <property type="term" value="F:chloride channel activity"/>
    <property type="evidence" value="ECO:0007669"/>
    <property type="project" value="TreeGrafter"/>
</dbReference>
<evidence type="ECO:0008006" key="3">
    <source>
        <dbReference type="Google" id="ProtNLM"/>
    </source>
</evidence>
<protein>
    <recommendedName>
        <fullName evidence="3">Chloride intracellular channel</fullName>
    </recommendedName>
</protein>
<dbReference type="Pfam" id="PF13410">
    <property type="entry name" value="GST_C_2"/>
    <property type="match status" value="1"/>
</dbReference>
<accession>A0AAV2T3R8</accession>
<name>A0AAV2T3R8_CALDB</name>
<proteinExistence type="predicted"/>
<dbReference type="GO" id="GO:0005737">
    <property type="term" value="C:cytoplasm"/>
    <property type="evidence" value="ECO:0007669"/>
    <property type="project" value="TreeGrafter"/>
</dbReference>